<evidence type="ECO:0000256" key="16">
    <source>
        <dbReference type="ARBA" id="ARBA00073229"/>
    </source>
</evidence>
<dbReference type="InterPro" id="IPR045864">
    <property type="entry name" value="aa-tRNA-synth_II/BPL/LPL"/>
</dbReference>
<evidence type="ECO:0000313" key="20">
    <source>
        <dbReference type="Proteomes" id="UP001519460"/>
    </source>
</evidence>
<evidence type="ECO:0000256" key="7">
    <source>
        <dbReference type="ARBA" id="ARBA00022840"/>
    </source>
</evidence>
<dbReference type="InterPro" id="IPR002319">
    <property type="entry name" value="Phenylalanyl-tRNA_Synthase"/>
</dbReference>
<dbReference type="Proteomes" id="UP001519460">
    <property type="component" value="Unassembled WGS sequence"/>
</dbReference>
<feature type="domain" description="Aminoacyl-transfer RNA synthetases class-II family profile" evidence="17">
    <location>
        <begin position="80"/>
        <end position="342"/>
    </location>
</feature>
<keyword evidence="10" id="KW-0007">Acetylation</keyword>
<dbReference type="PANTHER" id="PTHR11538">
    <property type="entry name" value="PHENYLALANYL-TRNA SYNTHETASE"/>
    <property type="match status" value="1"/>
</dbReference>
<dbReference type="NCBIfam" id="TIGR00469">
    <property type="entry name" value="pheS_mito"/>
    <property type="match status" value="1"/>
</dbReference>
<dbReference type="InterPro" id="IPR006195">
    <property type="entry name" value="aa-tRNA-synth_II"/>
</dbReference>
<keyword evidence="11" id="KW-0496">Mitochondrion</keyword>
<accession>A0ABD0L433</accession>
<comment type="subunit">
    <text evidence="3">Monomer.</text>
</comment>
<evidence type="ECO:0000256" key="8">
    <source>
        <dbReference type="ARBA" id="ARBA00022917"/>
    </source>
</evidence>
<evidence type="ECO:0000256" key="3">
    <source>
        <dbReference type="ARBA" id="ARBA00011245"/>
    </source>
</evidence>
<dbReference type="FunFam" id="3.30.930.10:FF:000041">
    <property type="entry name" value="Phenylalanyl-tRNA synthetase 2, mitochondrial"/>
    <property type="match status" value="1"/>
</dbReference>
<evidence type="ECO:0000256" key="12">
    <source>
        <dbReference type="ARBA" id="ARBA00023146"/>
    </source>
</evidence>
<evidence type="ECO:0000256" key="14">
    <source>
        <dbReference type="ARBA" id="ARBA00049255"/>
    </source>
</evidence>
<dbReference type="SUPFAM" id="SSF54991">
    <property type="entry name" value="Anticodon-binding domain of PheRS"/>
    <property type="match status" value="1"/>
</dbReference>
<evidence type="ECO:0000256" key="5">
    <source>
        <dbReference type="ARBA" id="ARBA00022598"/>
    </source>
</evidence>
<protein>
    <recommendedName>
        <fullName evidence="16">Phenylalanine--tRNA ligase, mitochondrial</fullName>
        <ecNumber evidence="4">6.1.1.20</ecNumber>
    </recommendedName>
    <alternativeName>
        <fullName evidence="13">Phenylalanyl-tRNA synthetase</fullName>
    </alternativeName>
</protein>
<gene>
    <name evidence="19" type="ORF">BaRGS_00014923</name>
</gene>
<dbReference type="EMBL" id="JACVVK020000089">
    <property type="protein sequence ID" value="KAK7493782.1"/>
    <property type="molecule type" value="Genomic_DNA"/>
</dbReference>
<evidence type="ECO:0000256" key="2">
    <source>
        <dbReference type="ARBA" id="ARBA00008226"/>
    </source>
</evidence>
<evidence type="ECO:0000256" key="11">
    <source>
        <dbReference type="ARBA" id="ARBA00023128"/>
    </source>
</evidence>
<dbReference type="PROSITE" id="PS50862">
    <property type="entry name" value="AA_TRNA_LIGASE_II"/>
    <property type="match status" value="1"/>
</dbReference>
<evidence type="ECO:0000256" key="15">
    <source>
        <dbReference type="ARBA" id="ARBA00060211"/>
    </source>
</evidence>
<keyword evidence="12" id="KW-0030">Aminoacyl-tRNA synthetase</keyword>
<evidence type="ECO:0000256" key="13">
    <source>
        <dbReference type="ARBA" id="ARBA00031194"/>
    </source>
</evidence>
<keyword evidence="5" id="KW-0436">Ligase</keyword>
<dbReference type="PANTHER" id="PTHR11538:SF41">
    <property type="entry name" value="PHENYLALANINE--TRNA LIGASE, MITOCHONDRIAL"/>
    <property type="match status" value="1"/>
</dbReference>
<dbReference type="AlphaFoldDB" id="A0ABD0L433"/>
<evidence type="ECO:0000259" key="18">
    <source>
        <dbReference type="PROSITE" id="PS51447"/>
    </source>
</evidence>
<dbReference type="Gene3D" id="3.30.930.10">
    <property type="entry name" value="Bira Bifunctional Protein, Domain 2"/>
    <property type="match status" value="1"/>
</dbReference>
<dbReference type="SMART" id="SM00896">
    <property type="entry name" value="FDX-ACB"/>
    <property type="match status" value="1"/>
</dbReference>
<keyword evidence="8" id="KW-0648">Protein biosynthesis</keyword>
<evidence type="ECO:0000256" key="1">
    <source>
        <dbReference type="ARBA" id="ARBA00004305"/>
    </source>
</evidence>
<comment type="caution">
    <text evidence="19">The sequence shown here is derived from an EMBL/GenBank/DDBJ whole genome shotgun (WGS) entry which is preliminary data.</text>
</comment>
<organism evidence="19 20">
    <name type="scientific">Batillaria attramentaria</name>
    <dbReference type="NCBI Taxonomy" id="370345"/>
    <lineage>
        <taxon>Eukaryota</taxon>
        <taxon>Metazoa</taxon>
        <taxon>Spiralia</taxon>
        <taxon>Lophotrochozoa</taxon>
        <taxon>Mollusca</taxon>
        <taxon>Gastropoda</taxon>
        <taxon>Caenogastropoda</taxon>
        <taxon>Sorbeoconcha</taxon>
        <taxon>Cerithioidea</taxon>
        <taxon>Batillariidae</taxon>
        <taxon>Batillaria</taxon>
    </lineage>
</organism>
<comment type="similarity">
    <text evidence="2">Belongs to the class-II aminoacyl-tRNA synthetase family.</text>
</comment>
<dbReference type="FunFam" id="3.30.70.380:FF:000002">
    <property type="entry name" value="phenylalanine--tRNA ligase, mitochondrial"/>
    <property type="match status" value="1"/>
</dbReference>
<dbReference type="GO" id="GO:0004826">
    <property type="term" value="F:phenylalanine-tRNA ligase activity"/>
    <property type="evidence" value="ECO:0007669"/>
    <property type="project" value="UniProtKB-EC"/>
</dbReference>
<dbReference type="SUPFAM" id="SSF55681">
    <property type="entry name" value="Class II aaRS and biotin synthetases"/>
    <property type="match status" value="1"/>
</dbReference>
<name>A0ABD0L433_9CAEN</name>
<dbReference type="CDD" id="cd00496">
    <property type="entry name" value="PheRS_alpha_core"/>
    <property type="match status" value="1"/>
</dbReference>
<comment type="function">
    <text evidence="15">Is responsible for the charging of tRNA(Phe) with phenylalanine in mitochondrial translation. To a lesser extent, also catalyzes direct attachment of m-Tyr (an oxidized version of Phe) to tRNA(Phe), thereby opening the way for delivery of the misacylated tRNA to the ribosome and incorporation of ROS-damaged amino acid into proteins.</text>
</comment>
<dbReference type="Pfam" id="PF01409">
    <property type="entry name" value="tRNA-synt_2d"/>
    <property type="match status" value="2"/>
</dbReference>
<comment type="catalytic activity">
    <reaction evidence="14">
        <text>tRNA(Phe) + L-phenylalanine + ATP = L-phenylalanyl-tRNA(Phe) + AMP + diphosphate + H(+)</text>
        <dbReference type="Rhea" id="RHEA:19413"/>
        <dbReference type="Rhea" id="RHEA-COMP:9668"/>
        <dbReference type="Rhea" id="RHEA-COMP:9699"/>
        <dbReference type="ChEBI" id="CHEBI:15378"/>
        <dbReference type="ChEBI" id="CHEBI:30616"/>
        <dbReference type="ChEBI" id="CHEBI:33019"/>
        <dbReference type="ChEBI" id="CHEBI:58095"/>
        <dbReference type="ChEBI" id="CHEBI:78442"/>
        <dbReference type="ChEBI" id="CHEBI:78531"/>
        <dbReference type="ChEBI" id="CHEBI:456215"/>
        <dbReference type="EC" id="6.1.1.20"/>
    </reaction>
</comment>
<dbReference type="InterPro" id="IPR005121">
    <property type="entry name" value="Fdx_antiC-bd"/>
</dbReference>
<evidence type="ECO:0000256" key="9">
    <source>
        <dbReference type="ARBA" id="ARBA00022946"/>
    </source>
</evidence>
<evidence type="ECO:0000259" key="17">
    <source>
        <dbReference type="PROSITE" id="PS50862"/>
    </source>
</evidence>
<proteinExistence type="inferred from homology"/>
<dbReference type="InterPro" id="IPR036690">
    <property type="entry name" value="Fdx_antiC-bd_sf"/>
</dbReference>
<dbReference type="Gene3D" id="3.30.70.380">
    <property type="entry name" value="Ferrodoxin-fold anticodon-binding domain"/>
    <property type="match status" value="1"/>
</dbReference>
<dbReference type="GO" id="GO:0005524">
    <property type="term" value="F:ATP binding"/>
    <property type="evidence" value="ECO:0007669"/>
    <property type="project" value="UniProtKB-KW"/>
</dbReference>
<keyword evidence="20" id="KW-1185">Reference proteome</keyword>
<dbReference type="PROSITE" id="PS51447">
    <property type="entry name" value="FDX_ACB"/>
    <property type="match status" value="1"/>
</dbReference>
<evidence type="ECO:0000256" key="10">
    <source>
        <dbReference type="ARBA" id="ARBA00022990"/>
    </source>
</evidence>
<evidence type="ECO:0000256" key="6">
    <source>
        <dbReference type="ARBA" id="ARBA00022741"/>
    </source>
</evidence>
<keyword evidence="7" id="KW-0067">ATP-binding</keyword>
<feature type="domain" description="FDX-ACB" evidence="18">
    <location>
        <begin position="352"/>
        <end position="447"/>
    </location>
</feature>
<dbReference type="Pfam" id="PF03147">
    <property type="entry name" value="FDX-ACB"/>
    <property type="match status" value="1"/>
</dbReference>
<evidence type="ECO:0000313" key="19">
    <source>
        <dbReference type="EMBL" id="KAK7493782.1"/>
    </source>
</evidence>
<keyword evidence="9" id="KW-0809">Transit peptide</keyword>
<evidence type="ECO:0000256" key="4">
    <source>
        <dbReference type="ARBA" id="ARBA00012814"/>
    </source>
</evidence>
<sequence length="447" mass="51508">MILRLRKILKTSCVCILRLPSVRCIASQTSGKPSPAAALLGDSVTVDRMTYPTDSLTNITPNILAKVGRNLHKLHNHPLFLIRKRIENFFYHHYVNRRGNPIFSVYDSLSPVVTLEQNFDSLLVPEHHVSRAPSESYYINSDYMLRAHTSAHQRDLIRSGLDAFLVFGDVYRRDEIDSTHYPVFHQVEGVRLFTQHELFQKVRDPSHLSIFEEHGKRMADKQEGHSMEAAKLLEHSLKTTLVNLAKHLFGKGIEARWVDAYFPFTHPSWELEIQYKGDWLEVLGCGIVEQKLLHSSGSGNQVGWAFGLGLERLAMKLFTIPDIRLFWSTDSGFLSQFDVEDPNTPVTYKPVSIFPQCTNDISFWLPSDSSYSYTPNDFYDLVRNIGGDLVEQVYLFDKFVHPKKQRTSHCYRIVYRHMERTLTQEEVNVIHRQIETSATKLLGVEIR</sequence>
<dbReference type="GO" id="GO:0006412">
    <property type="term" value="P:translation"/>
    <property type="evidence" value="ECO:0007669"/>
    <property type="project" value="UniProtKB-KW"/>
</dbReference>
<dbReference type="EC" id="6.1.1.20" evidence="4"/>
<reference evidence="19 20" key="1">
    <citation type="journal article" date="2023" name="Sci. Data">
        <title>Genome assembly of the Korean intertidal mud-creeper Batillaria attramentaria.</title>
        <authorList>
            <person name="Patra A.K."/>
            <person name="Ho P.T."/>
            <person name="Jun S."/>
            <person name="Lee S.J."/>
            <person name="Kim Y."/>
            <person name="Won Y.J."/>
        </authorList>
    </citation>
    <scope>NUCLEOTIDE SEQUENCE [LARGE SCALE GENOMIC DNA]</scope>
    <source>
        <strain evidence="19">Wonlab-2016</strain>
    </source>
</reference>
<dbReference type="InterPro" id="IPR004530">
    <property type="entry name" value="Phe-tRNA-synth_IIc_mito"/>
</dbReference>
<comment type="subcellular location">
    <subcellularLocation>
        <location evidence="1">Mitochondrion matrix</location>
    </subcellularLocation>
</comment>
<keyword evidence="6" id="KW-0547">Nucleotide-binding</keyword>
<dbReference type="GO" id="GO:0005759">
    <property type="term" value="C:mitochondrial matrix"/>
    <property type="evidence" value="ECO:0007669"/>
    <property type="project" value="UniProtKB-SubCell"/>
</dbReference>